<protein>
    <submittedName>
        <fullName evidence="4">Acyltransferase</fullName>
    </submittedName>
</protein>
<evidence type="ECO:0000313" key="5">
    <source>
        <dbReference type="Proteomes" id="UP000285503"/>
    </source>
</evidence>
<dbReference type="CDD" id="cd04647">
    <property type="entry name" value="LbH_MAT_like"/>
    <property type="match status" value="1"/>
</dbReference>
<dbReference type="Proteomes" id="UP000285503">
    <property type="component" value="Unassembled WGS sequence"/>
</dbReference>
<dbReference type="EMBL" id="WDCP01000099">
    <property type="protein sequence ID" value="KAB6336086.1"/>
    <property type="molecule type" value="Genomic_DNA"/>
</dbReference>
<organism evidence="4 5">
    <name type="scientific">Bacteroides xylanisolvens</name>
    <dbReference type="NCBI Taxonomy" id="371601"/>
    <lineage>
        <taxon>Bacteria</taxon>
        <taxon>Pseudomonadati</taxon>
        <taxon>Bacteroidota</taxon>
        <taxon>Bacteroidia</taxon>
        <taxon>Bacteroidales</taxon>
        <taxon>Bacteroidaceae</taxon>
        <taxon>Bacteroides</taxon>
    </lineage>
</organism>
<dbReference type="PANTHER" id="PTHR23416:SF23">
    <property type="entry name" value="ACETYLTRANSFERASE C18B11.09C-RELATED"/>
    <property type="match status" value="1"/>
</dbReference>
<dbReference type="GO" id="GO:0005829">
    <property type="term" value="C:cytosol"/>
    <property type="evidence" value="ECO:0007669"/>
    <property type="project" value="TreeGrafter"/>
</dbReference>
<name>A0A415FDQ5_9BACE</name>
<dbReference type="Gene3D" id="2.160.10.10">
    <property type="entry name" value="Hexapeptide repeat proteins"/>
    <property type="match status" value="1"/>
</dbReference>
<reference evidence="3 6" key="2">
    <citation type="journal article" date="2019" name="Nat. Med.">
        <title>A library of human gut bacterial isolates paired with longitudinal multiomics data enables mechanistic microbiome research.</title>
        <authorList>
            <person name="Poyet M."/>
            <person name="Groussin M."/>
            <person name="Gibbons S.M."/>
            <person name="Avila-Pacheco J."/>
            <person name="Jiang X."/>
            <person name="Kearney S.M."/>
            <person name="Perrotta A.R."/>
            <person name="Berdy B."/>
            <person name="Zhao S."/>
            <person name="Lieberman T.D."/>
            <person name="Swanson P.K."/>
            <person name="Smith M."/>
            <person name="Roesemann S."/>
            <person name="Alexander J.E."/>
            <person name="Rich S.A."/>
            <person name="Livny J."/>
            <person name="Vlamakis H."/>
            <person name="Clish C."/>
            <person name="Bullock K."/>
            <person name="Deik A."/>
            <person name="Scott J."/>
            <person name="Pierce K.A."/>
            <person name="Xavier R.J."/>
            <person name="Alm E.J."/>
        </authorList>
    </citation>
    <scope>NUCLEOTIDE SEQUENCE [LARGE SCALE GENOMIC DNA]</scope>
    <source>
        <strain evidence="3 6">BIOML-A16</strain>
    </source>
</reference>
<comment type="similarity">
    <text evidence="1">Belongs to the transferase hexapeptide repeat family.</text>
</comment>
<dbReference type="Pfam" id="PF14602">
    <property type="entry name" value="Hexapep_2"/>
    <property type="match status" value="1"/>
</dbReference>
<reference evidence="4 5" key="1">
    <citation type="submission" date="2018-08" db="EMBL/GenBank/DDBJ databases">
        <title>A genome reference for cultivated species of the human gut microbiota.</title>
        <authorList>
            <person name="Zou Y."/>
            <person name="Xue W."/>
            <person name="Luo G."/>
        </authorList>
    </citation>
    <scope>NUCLEOTIDE SEQUENCE [LARGE SCALE GENOMIC DNA]</scope>
    <source>
        <strain evidence="4 5">AF46-11NS</strain>
    </source>
</reference>
<evidence type="ECO:0000313" key="4">
    <source>
        <dbReference type="EMBL" id="RHK18834.1"/>
    </source>
</evidence>
<keyword evidence="4" id="KW-0012">Acyltransferase</keyword>
<dbReference type="InterPro" id="IPR011004">
    <property type="entry name" value="Trimer_LpxA-like_sf"/>
</dbReference>
<comment type="caution">
    <text evidence="4">The sequence shown here is derived from an EMBL/GenBank/DDBJ whole genome shotgun (WGS) entry which is preliminary data.</text>
</comment>
<accession>A0A415FDQ5</accession>
<keyword evidence="2 4" id="KW-0808">Transferase</keyword>
<proteinExistence type="inferred from homology"/>
<dbReference type="EMBL" id="QRNE01000208">
    <property type="protein sequence ID" value="RHK18834.1"/>
    <property type="molecule type" value="Genomic_DNA"/>
</dbReference>
<dbReference type="Proteomes" id="UP000438288">
    <property type="component" value="Unassembled WGS sequence"/>
</dbReference>
<dbReference type="SUPFAM" id="SSF51161">
    <property type="entry name" value="Trimeric LpxA-like enzymes"/>
    <property type="match status" value="1"/>
</dbReference>
<sequence length="199" mass="21770">MKVQKIFNAFTTYCNLLKLKCIGVQVGSKARFCGDVSFSIKKPSRVILGKGLIITGGYNINALSPSERSYILVRKDSKLIIGDNCGFSSIYISVHLSVQIGNNVVIGASTKINDSNDHCINYLERREERVYKDWSKLNIDHAPIVIEDDVFIGAHCIISKGVTIGARSIVAAGSVVVKSIPPDEVWGGNPARFIKKLSN</sequence>
<evidence type="ECO:0000256" key="2">
    <source>
        <dbReference type="ARBA" id="ARBA00022679"/>
    </source>
</evidence>
<evidence type="ECO:0000313" key="6">
    <source>
        <dbReference type="Proteomes" id="UP000438288"/>
    </source>
</evidence>
<dbReference type="InterPro" id="IPR001451">
    <property type="entry name" value="Hexapep"/>
</dbReference>
<dbReference type="InterPro" id="IPR051159">
    <property type="entry name" value="Hexapeptide_acetyltransf"/>
</dbReference>
<gene>
    <name evidence="4" type="ORF">DW075_22730</name>
    <name evidence="3" type="ORF">GAZ43_23925</name>
</gene>
<evidence type="ECO:0000313" key="3">
    <source>
        <dbReference type="EMBL" id="KAB6336086.1"/>
    </source>
</evidence>
<dbReference type="RefSeq" id="WP_008643379.1">
    <property type="nucleotide sequence ID" value="NZ_CP042282.1"/>
</dbReference>
<dbReference type="PANTHER" id="PTHR23416">
    <property type="entry name" value="SIALIC ACID SYNTHASE-RELATED"/>
    <property type="match status" value="1"/>
</dbReference>
<dbReference type="AlphaFoldDB" id="A0A415FDQ5"/>
<evidence type="ECO:0000256" key="1">
    <source>
        <dbReference type="ARBA" id="ARBA00007274"/>
    </source>
</evidence>
<dbReference type="GO" id="GO:0008374">
    <property type="term" value="F:O-acyltransferase activity"/>
    <property type="evidence" value="ECO:0007669"/>
    <property type="project" value="TreeGrafter"/>
</dbReference>